<feature type="transmembrane region" description="Helical" evidence="8">
    <location>
        <begin position="225"/>
        <end position="248"/>
    </location>
</feature>
<protein>
    <recommendedName>
        <fullName evidence="9">PGG domain-containing protein</fullName>
    </recommendedName>
</protein>
<sequence>MIRLLLQMCPDCVFSRNSSGKTILHIAVEKERSDVVAYICRLRGDDRMIATTILNARDNQGNTALHLAVHRANQPALFRLLLSRKEVDLNIANRDGHTPLDLVFLSGKVDPDITGAEGYVVPHLAFLSGQRTFRYMQNNHDTTGWFTTWSLLGRLVASTGGTTWPRGCRQSTTWTRTGKMWASPPAYWPSAQCSFSTHRALPFNVAARYNEHPPTRRASIAFRAFLALDAVAFVSSAVATFCCTYAGFATAENVSRRSHLYFGAACLVAASFAIAPAFSVGMYAAFGAGLIIFPTLAVLLFNLGTLSGIVVPFRSAILHNGALNARLGTGAFLRSLLNDNSRMFCRFCRRHSLSSSLWRWLWLPIALSLVPPYSWTEFSRA</sequence>
<keyword evidence="6 8" id="KW-0472">Membrane</keyword>
<dbReference type="InterPro" id="IPR036770">
    <property type="entry name" value="Ankyrin_rpt-contain_sf"/>
</dbReference>
<evidence type="ECO:0000256" key="7">
    <source>
        <dbReference type="PROSITE-ProRule" id="PRU00023"/>
    </source>
</evidence>
<dbReference type="AlphaFoldDB" id="A0A8T0QI14"/>
<proteinExistence type="predicted"/>
<gene>
    <name evidence="10" type="ORF">PVAP13_7KG179200</name>
</gene>
<evidence type="ECO:0000256" key="1">
    <source>
        <dbReference type="ARBA" id="ARBA00004141"/>
    </source>
</evidence>
<dbReference type="InterPro" id="IPR002110">
    <property type="entry name" value="Ankyrin_rpt"/>
</dbReference>
<evidence type="ECO:0000256" key="8">
    <source>
        <dbReference type="SAM" id="Phobius"/>
    </source>
</evidence>
<dbReference type="Pfam" id="PF13962">
    <property type="entry name" value="PGG"/>
    <property type="match status" value="1"/>
</dbReference>
<dbReference type="InterPro" id="IPR026961">
    <property type="entry name" value="PGG_dom"/>
</dbReference>
<reference evidence="10" key="1">
    <citation type="submission" date="2020-05" db="EMBL/GenBank/DDBJ databases">
        <title>WGS assembly of Panicum virgatum.</title>
        <authorList>
            <person name="Lovell J.T."/>
            <person name="Jenkins J."/>
            <person name="Shu S."/>
            <person name="Juenger T.E."/>
            <person name="Schmutz J."/>
        </authorList>
    </citation>
    <scope>NUCLEOTIDE SEQUENCE</scope>
    <source>
        <strain evidence="10">AP13</strain>
    </source>
</reference>
<keyword evidence="11" id="KW-1185">Reference proteome</keyword>
<dbReference type="Pfam" id="PF13857">
    <property type="entry name" value="Ank_5"/>
    <property type="match status" value="1"/>
</dbReference>
<evidence type="ECO:0000256" key="4">
    <source>
        <dbReference type="ARBA" id="ARBA00022989"/>
    </source>
</evidence>
<evidence type="ECO:0000256" key="2">
    <source>
        <dbReference type="ARBA" id="ARBA00022692"/>
    </source>
</evidence>
<dbReference type="Gene3D" id="1.25.40.20">
    <property type="entry name" value="Ankyrin repeat-containing domain"/>
    <property type="match status" value="1"/>
</dbReference>
<accession>A0A8T0QI14</accession>
<evidence type="ECO:0000256" key="5">
    <source>
        <dbReference type="ARBA" id="ARBA00023043"/>
    </source>
</evidence>
<dbReference type="PROSITE" id="PS50088">
    <property type="entry name" value="ANK_REPEAT"/>
    <property type="match status" value="1"/>
</dbReference>
<keyword evidence="3" id="KW-0677">Repeat</keyword>
<dbReference type="Proteomes" id="UP000823388">
    <property type="component" value="Chromosome 7K"/>
</dbReference>
<dbReference type="PANTHER" id="PTHR24186">
    <property type="entry name" value="PROTEIN PHOSPHATASE 1 REGULATORY SUBUNIT"/>
    <property type="match status" value="1"/>
</dbReference>
<comment type="caution">
    <text evidence="10">The sequence shown here is derived from an EMBL/GenBank/DDBJ whole genome shotgun (WGS) entry which is preliminary data.</text>
</comment>
<evidence type="ECO:0000313" key="10">
    <source>
        <dbReference type="EMBL" id="KAG2572439.1"/>
    </source>
</evidence>
<dbReference type="PANTHER" id="PTHR24186:SF50">
    <property type="entry name" value="ANKYRIN REPEAT-CONTAINING PROTEIN ITN1-LIKE ISOFORM X1"/>
    <property type="match status" value="1"/>
</dbReference>
<keyword evidence="5 7" id="KW-0040">ANK repeat</keyword>
<dbReference type="EMBL" id="CM029049">
    <property type="protein sequence ID" value="KAG2572439.1"/>
    <property type="molecule type" value="Genomic_DNA"/>
</dbReference>
<feature type="transmembrane region" description="Helical" evidence="8">
    <location>
        <begin position="260"/>
        <end position="283"/>
    </location>
</feature>
<dbReference type="SMART" id="SM00248">
    <property type="entry name" value="ANK"/>
    <property type="match status" value="2"/>
</dbReference>
<feature type="repeat" description="ANK" evidence="7">
    <location>
        <begin position="60"/>
        <end position="84"/>
    </location>
</feature>
<feature type="domain" description="PGG" evidence="9">
    <location>
        <begin position="212"/>
        <end position="284"/>
    </location>
</feature>
<evidence type="ECO:0000256" key="6">
    <source>
        <dbReference type="ARBA" id="ARBA00023136"/>
    </source>
</evidence>
<evidence type="ECO:0000256" key="3">
    <source>
        <dbReference type="ARBA" id="ARBA00022737"/>
    </source>
</evidence>
<dbReference type="GO" id="GO:0005886">
    <property type="term" value="C:plasma membrane"/>
    <property type="evidence" value="ECO:0007669"/>
    <property type="project" value="TreeGrafter"/>
</dbReference>
<evidence type="ECO:0000313" key="11">
    <source>
        <dbReference type="Proteomes" id="UP000823388"/>
    </source>
</evidence>
<dbReference type="PROSITE" id="PS50297">
    <property type="entry name" value="ANK_REP_REGION"/>
    <property type="match status" value="1"/>
</dbReference>
<feature type="transmembrane region" description="Helical" evidence="8">
    <location>
        <begin position="290"/>
        <end position="311"/>
    </location>
</feature>
<comment type="subcellular location">
    <subcellularLocation>
        <location evidence="1">Membrane</location>
        <topology evidence="1">Multi-pass membrane protein</topology>
    </subcellularLocation>
</comment>
<organism evidence="10 11">
    <name type="scientific">Panicum virgatum</name>
    <name type="common">Blackwell switchgrass</name>
    <dbReference type="NCBI Taxonomy" id="38727"/>
    <lineage>
        <taxon>Eukaryota</taxon>
        <taxon>Viridiplantae</taxon>
        <taxon>Streptophyta</taxon>
        <taxon>Embryophyta</taxon>
        <taxon>Tracheophyta</taxon>
        <taxon>Spermatophyta</taxon>
        <taxon>Magnoliopsida</taxon>
        <taxon>Liliopsida</taxon>
        <taxon>Poales</taxon>
        <taxon>Poaceae</taxon>
        <taxon>PACMAD clade</taxon>
        <taxon>Panicoideae</taxon>
        <taxon>Panicodae</taxon>
        <taxon>Paniceae</taxon>
        <taxon>Panicinae</taxon>
        <taxon>Panicum</taxon>
        <taxon>Panicum sect. Hiantes</taxon>
    </lineage>
</organism>
<keyword evidence="4 8" id="KW-1133">Transmembrane helix</keyword>
<evidence type="ECO:0000259" key="9">
    <source>
        <dbReference type="Pfam" id="PF13962"/>
    </source>
</evidence>
<dbReference type="SUPFAM" id="SSF48403">
    <property type="entry name" value="Ankyrin repeat"/>
    <property type="match status" value="1"/>
</dbReference>
<keyword evidence="2 8" id="KW-0812">Transmembrane</keyword>
<name>A0A8T0QI14_PANVG</name>